<evidence type="ECO:0000256" key="2">
    <source>
        <dbReference type="SAM" id="SignalP"/>
    </source>
</evidence>
<reference evidence="5" key="1">
    <citation type="journal article" date="2017" name="Proc. Natl. Acad. Sci. U.S.A.">
        <title>Simulation of Deepwater Horizon oil plume reveals substrate specialization within a complex community of hydrocarbon-degraders.</title>
        <authorList>
            <person name="Hu P."/>
            <person name="Dubinsky E.A."/>
            <person name="Probst A.J."/>
            <person name="Wang J."/>
            <person name="Sieber C.M.K."/>
            <person name="Tom L.M."/>
            <person name="Gardinali P."/>
            <person name="Banfield J.F."/>
            <person name="Atlas R.M."/>
            <person name="Andersen G.L."/>
        </authorList>
    </citation>
    <scope>NUCLEOTIDE SEQUENCE [LARGE SCALE GENOMIC DNA]</scope>
</reference>
<dbReference type="Proteomes" id="UP000196531">
    <property type="component" value="Unassembled WGS sequence"/>
</dbReference>
<evidence type="ECO:0000313" key="4">
    <source>
        <dbReference type="EMBL" id="OUR97404.1"/>
    </source>
</evidence>
<feature type="chain" id="PRO_5013209567" description="Solute-binding protein family 3/N-terminal domain-containing protein" evidence="2">
    <location>
        <begin position="22"/>
        <end position="259"/>
    </location>
</feature>
<organism evidence="4 5">
    <name type="scientific">Halobacteriovorax marinus</name>
    <dbReference type="NCBI Taxonomy" id="97084"/>
    <lineage>
        <taxon>Bacteria</taxon>
        <taxon>Pseudomonadati</taxon>
        <taxon>Bdellovibrionota</taxon>
        <taxon>Bacteriovoracia</taxon>
        <taxon>Bacteriovoracales</taxon>
        <taxon>Halobacteriovoraceae</taxon>
        <taxon>Halobacteriovorax</taxon>
    </lineage>
</organism>
<dbReference type="PANTHER" id="PTHR35936:SF35">
    <property type="entry name" value="L-CYSTINE-BINDING PROTEIN TCYJ"/>
    <property type="match status" value="1"/>
</dbReference>
<feature type="domain" description="Solute-binding protein family 3/N-terminal" evidence="3">
    <location>
        <begin position="33"/>
        <end position="251"/>
    </location>
</feature>
<evidence type="ECO:0000313" key="5">
    <source>
        <dbReference type="Proteomes" id="UP000196531"/>
    </source>
</evidence>
<sequence>MKLFMMSQLIFCIFSSSPLEAATNSSKELVLAADEWCPYNCIPNSKKPGYMVEIAREVFKDRKVIYKLRPWKRAMSMAQQNQIDGIIGAVDSESKGLFMPSNEQGILDGHYFAKKNVKWKITKISDIKKYNLKLGIVAGYGYADEVDQFIKKNPKHIYSSYGAKAMPKLIQLLKMGRINLLTDDKSVFWYKVKELNVDSKIFKSVGRPGSNIAAKKLYISFYDKKNAKLLSDGMNKIRKSGKLEKILEKYNLKDWKKDE</sequence>
<feature type="signal peptide" evidence="2">
    <location>
        <begin position="1"/>
        <end position="21"/>
    </location>
</feature>
<dbReference type="Gene3D" id="3.40.190.10">
    <property type="entry name" value="Periplasmic binding protein-like II"/>
    <property type="match status" value="2"/>
</dbReference>
<keyword evidence="1 2" id="KW-0732">Signal</keyword>
<comment type="caution">
    <text evidence="4">The sequence shown here is derived from an EMBL/GenBank/DDBJ whole genome shotgun (WGS) entry which is preliminary data.</text>
</comment>
<dbReference type="PANTHER" id="PTHR35936">
    <property type="entry name" value="MEMBRANE-BOUND LYTIC MUREIN TRANSGLYCOSYLASE F"/>
    <property type="match status" value="1"/>
</dbReference>
<protein>
    <recommendedName>
        <fullName evidence="3">Solute-binding protein family 3/N-terminal domain-containing protein</fullName>
    </recommendedName>
</protein>
<dbReference type="Pfam" id="PF00497">
    <property type="entry name" value="SBP_bac_3"/>
    <property type="match status" value="1"/>
</dbReference>
<gene>
    <name evidence="4" type="ORF">A9Q84_13850</name>
</gene>
<dbReference type="AlphaFoldDB" id="A0A1Y5F9D5"/>
<dbReference type="EMBL" id="MAAO01000006">
    <property type="protein sequence ID" value="OUR97404.1"/>
    <property type="molecule type" value="Genomic_DNA"/>
</dbReference>
<dbReference type="InterPro" id="IPR001638">
    <property type="entry name" value="Solute-binding_3/MltF_N"/>
</dbReference>
<name>A0A1Y5F9D5_9BACT</name>
<evidence type="ECO:0000256" key="1">
    <source>
        <dbReference type="ARBA" id="ARBA00022729"/>
    </source>
</evidence>
<accession>A0A1Y5F9D5</accession>
<proteinExistence type="predicted"/>
<evidence type="ECO:0000259" key="3">
    <source>
        <dbReference type="Pfam" id="PF00497"/>
    </source>
</evidence>
<dbReference type="SUPFAM" id="SSF53850">
    <property type="entry name" value="Periplasmic binding protein-like II"/>
    <property type="match status" value="1"/>
</dbReference>